<name>A0A5K7ZQR9_9BACT</name>
<evidence type="ECO:0000313" key="3">
    <source>
        <dbReference type="EMBL" id="BBO82879.1"/>
    </source>
</evidence>
<feature type="transmembrane region" description="Helical" evidence="2">
    <location>
        <begin position="126"/>
        <end position="144"/>
    </location>
</feature>
<keyword evidence="2" id="KW-1133">Transmembrane helix</keyword>
<feature type="transmembrane region" description="Helical" evidence="2">
    <location>
        <begin position="359"/>
        <end position="382"/>
    </location>
</feature>
<evidence type="ECO:0000313" key="4">
    <source>
        <dbReference type="Proteomes" id="UP000425960"/>
    </source>
</evidence>
<gene>
    <name evidence="3" type="ORF">DSCO28_34450</name>
</gene>
<evidence type="ECO:0000256" key="2">
    <source>
        <dbReference type="SAM" id="Phobius"/>
    </source>
</evidence>
<dbReference type="AlphaFoldDB" id="A0A5K7ZQR9"/>
<organism evidence="3 4">
    <name type="scientific">Desulfosarcina ovata subsp. sediminis</name>
    <dbReference type="NCBI Taxonomy" id="885957"/>
    <lineage>
        <taxon>Bacteria</taxon>
        <taxon>Pseudomonadati</taxon>
        <taxon>Thermodesulfobacteriota</taxon>
        <taxon>Desulfobacteria</taxon>
        <taxon>Desulfobacterales</taxon>
        <taxon>Desulfosarcinaceae</taxon>
        <taxon>Desulfosarcina</taxon>
    </lineage>
</organism>
<dbReference type="EMBL" id="AP021876">
    <property type="protein sequence ID" value="BBO82879.1"/>
    <property type="molecule type" value="Genomic_DNA"/>
</dbReference>
<dbReference type="PANTHER" id="PTHR13325">
    <property type="entry name" value="PROTEASE M50 MEMBRANE-BOUND TRANSCRIPTION FACTOR SITE 2 PROTEASE"/>
    <property type="match status" value="1"/>
</dbReference>
<sequence>MVVMGATFSEHWYRVADLRVALLPSVRVHRQIIRRQLCYILTDPYTQRYFQISKDTYAFLMRLTPQRSVDEIWCRLIDEHPEQAPGQEDVVHILSQLHQANLLYSLSLPDGGGIFERERRMRRRELWGKLMAFLFVRIPLWNPNALLNRIRPLARFFFSMPVALLWVAVISLATMAVVENSAVLYKQSQGVLALANLPWLYLCIAGLKILHEMAHSLACKRYGGDVHTLGIMFLVFVPLPYMDATSSWSFRERRQRILVSSAGMIVELFLAALAALIWCRTGAGLVHSLAFNVMVVGSVSSLLFNGNPLLRYDAYFILSDLVDIPNLSQKSSRQLRYLAERYLMGSKKAVSPATGGSQAAWLTVYGILATWYRFFITLMIILIMLDQFFAVSVILIAMCICIWIIRPAWRLLEYLLSPHIHPHRRQAVTVALSLTLTAVVLITMVPFPYGIKAPGVIEVVEYHPVMTPVAGFMRRIWVQPGQSVRTGQVIVELENHDLETDLTLTRKMMMEYKLILRRALWDSPADREPVEQQLKMLNERLANLEQLREKLIIRAEADGIWVAPPLNEKRDNWFPRGELIGQLVGPEVFRFTAVVSQEQADELFRGTPQAIALRLTGQADQCLDLPVKALTLIPFRQERLASAALGWAGGGAIATLGSDESGELAAEGFFEVRANLPRSASAGQLRLMHGLSGNLRIALASQPLFIQVRKGLLQMMQKRYGLSL</sequence>
<dbReference type="Proteomes" id="UP000425960">
    <property type="component" value="Chromosome"/>
</dbReference>
<evidence type="ECO:0000256" key="1">
    <source>
        <dbReference type="SAM" id="Coils"/>
    </source>
</evidence>
<dbReference type="Gene3D" id="1.10.10.1150">
    <property type="entry name" value="Coenzyme PQQ synthesis protein D (PqqD)"/>
    <property type="match status" value="1"/>
</dbReference>
<dbReference type="InterPro" id="IPR001193">
    <property type="entry name" value="MBTPS2"/>
</dbReference>
<dbReference type="InterPro" id="IPR041881">
    <property type="entry name" value="PqqD_sf"/>
</dbReference>
<feature type="transmembrane region" description="Helical" evidence="2">
    <location>
        <begin position="190"/>
        <end position="210"/>
    </location>
</feature>
<feature type="transmembrane region" description="Helical" evidence="2">
    <location>
        <begin position="257"/>
        <end position="278"/>
    </location>
</feature>
<keyword evidence="1" id="KW-0175">Coiled coil</keyword>
<feature type="transmembrane region" description="Helical" evidence="2">
    <location>
        <begin position="156"/>
        <end position="178"/>
    </location>
</feature>
<keyword evidence="2" id="KW-0812">Transmembrane</keyword>
<dbReference type="KEGG" id="dov:DSCO28_34450"/>
<dbReference type="PANTHER" id="PTHR13325:SF3">
    <property type="entry name" value="MEMBRANE-BOUND TRANSCRIPTION FACTOR SITE-2 PROTEASE"/>
    <property type="match status" value="1"/>
</dbReference>
<feature type="transmembrane region" description="Helical" evidence="2">
    <location>
        <begin position="427"/>
        <end position="449"/>
    </location>
</feature>
<dbReference type="GO" id="GO:0004222">
    <property type="term" value="F:metalloendopeptidase activity"/>
    <property type="evidence" value="ECO:0007669"/>
    <property type="project" value="InterPro"/>
</dbReference>
<reference evidence="3 4" key="1">
    <citation type="submission" date="2019-11" db="EMBL/GenBank/DDBJ databases">
        <title>Comparative genomics of hydrocarbon-degrading Desulfosarcina strains.</title>
        <authorList>
            <person name="Watanabe M."/>
            <person name="Kojima H."/>
            <person name="Fukui M."/>
        </authorList>
    </citation>
    <scope>NUCLEOTIDE SEQUENCE [LARGE SCALE GENOMIC DNA]</scope>
    <source>
        <strain evidence="3 4">28bB2T</strain>
    </source>
</reference>
<feature type="coiled-coil region" evidence="1">
    <location>
        <begin position="527"/>
        <end position="554"/>
    </location>
</feature>
<protein>
    <recommendedName>
        <fullName evidence="5">Hemolysin D</fullName>
    </recommendedName>
</protein>
<accession>A0A5K7ZQR9</accession>
<feature type="transmembrane region" description="Helical" evidence="2">
    <location>
        <begin position="230"/>
        <end position="250"/>
    </location>
</feature>
<keyword evidence="2" id="KW-0472">Membrane</keyword>
<dbReference type="GO" id="GO:0016020">
    <property type="term" value="C:membrane"/>
    <property type="evidence" value="ECO:0007669"/>
    <property type="project" value="InterPro"/>
</dbReference>
<dbReference type="GO" id="GO:0005737">
    <property type="term" value="C:cytoplasm"/>
    <property type="evidence" value="ECO:0007669"/>
    <property type="project" value="TreeGrafter"/>
</dbReference>
<dbReference type="PROSITE" id="PS50007">
    <property type="entry name" value="PIPLC_X_DOMAIN"/>
    <property type="match status" value="1"/>
</dbReference>
<evidence type="ECO:0008006" key="5">
    <source>
        <dbReference type="Google" id="ProtNLM"/>
    </source>
</evidence>
<feature type="transmembrane region" description="Helical" evidence="2">
    <location>
        <begin position="284"/>
        <end position="304"/>
    </location>
</feature>
<dbReference type="GO" id="GO:0031293">
    <property type="term" value="P:membrane protein intracellular domain proteolysis"/>
    <property type="evidence" value="ECO:0007669"/>
    <property type="project" value="TreeGrafter"/>
</dbReference>
<proteinExistence type="predicted"/>
<feature type="transmembrane region" description="Helical" evidence="2">
    <location>
        <begin position="388"/>
        <end position="406"/>
    </location>
</feature>